<dbReference type="GO" id="GO:0003677">
    <property type="term" value="F:DNA binding"/>
    <property type="evidence" value="ECO:0007669"/>
    <property type="project" value="UniProtKB-UniRule"/>
</dbReference>
<dbReference type="SUPFAM" id="SSF75625">
    <property type="entry name" value="YebC-like"/>
    <property type="match status" value="1"/>
</dbReference>
<dbReference type="Pfam" id="PF20772">
    <property type="entry name" value="TACO1_YebC_N"/>
    <property type="match status" value="1"/>
</dbReference>
<feature type="domain" description="TACO1/YebC-like second and third" evidence="5">
    <location>
        <begin position="81"/>
        <end position="237"/>
    </location>
</feature>
<dbReference type="RefSeq" id="WP_104206979.1">
    <property type="nucleotide sequence ID" value="NZ_PHHC01000094.1"/>
</dbReference>
<evidence type="ECO:0000313" key="8">
    <source>
        <dbReference type="Proteomes" id="UP000239425"/>
    </source>
</evidence>
<feature type="domain" description="TACO1/YebC-like N-terminal" evidence="6">
    <location>
        <begin position="5"/>
        <end position="73"/>
    </location>
</feature>
<accession>A0A2S5R899</accession>
<dbReference type="NCBIfam" id="TIGR01033">
    <property type="entry name" value="YebC/PmpR family DNA-binding transcriptional regulator"/>
    <property type="match status" value="1"/>
</dbReference>
<comment type="caution">
    <text evidence="7">The sequence shown here is derived from an EMBL/GenBank/DDBJ whole genome shotgun (WGS) entry which is preliminary data.</text>
</comment>
<dbReference type="OrthoDB" id="9781053at2"/>
<dbReference type="NCBIfam" id="NF001030">
    <property type="entry name" value="PRK00110.1"/>
    <property type="match status" value="1"/>
</dbReference>
<reference evidence="7 8" key="1">
    <citation type="submission" date="2017-11" db="EMBL/GenBank/DDBJ databases">
        <title>Comparative genomic analysis of Holospora spp., intranuclear symbionts of paramecia.</title>
        <authorList>
            <person name="Garushyants S.K."/>
            <person name="Beliavskaya A."/>
            <person name="Malko D.B."/>
            <person name="Logacheva M.D."/>
            <person name="Rautian M.S."/>
            <person name="Gelfand M.S."/>
        </authorList>
    </citation>
    <scope>NUCLEOTIDE SEQUENCE [LARGE SCALE GENOMIC DNA]</scope>
    <source>
        <strain evidence="8">02AZ16</strain>
    </source>
</reference>
<dbReference type="InterPro" id="IPR048300">
    <property type="entry name" value="TACO1_YebC-like_2nd/3rd_dom"/>
</dbReference>
<evidence type="ECO:0000259" key="6">
    <source>
        <dbReference type="Pfam" id="PF20772"/>
    </source>
</evidence>
<organism evidence="7 8">
    <name type="scientific">Holospora curviuscula</name>
    <dbReference type="NCBI Taxonomy" id="1082868"/>
    <lineage>
        <taxon>Bacteria</taxon>
        <taxon>Pseudomonadati</taxon>
        <taxon>Pseudomonadota</taxon>
        <taxon>Alphaproteobacteria</taxon>
        <taxon>Holosporales</taxon>
        <taxon>Holosporaceae</taxon>
        <taxon>Holospora</taxon>
    </lineage>
</organism>
<keyword evidence="4" id="KW-0238">DNA-binding</keyword>
<dbReference type="HAMAP" id="MF_00693">
    <property type="entry name" value="Transcrip_reg_TACO1"/>
    <property type="match status" value="1"/>
</dbReference>
<dbReference type="Pfam" id="PF01709">
    <property type="entry name" value="Transcrip_reg"/>
    <property type="match status" value="1"/>
</dbReference>
<dbReference type="PANTHER" id="PTHR12532:SF0">
    <property type="entry name" value="TRANSLATIONAL ACTIVATOR OF CYTOCHROME C OXIDASE 1"/>
    <property type="match status" value="1"/>
</dbReference>
<evidence type="ECO:0000256" key="4">
    <source>
        <dbReference type="HAMAP-Rule" id="MF_00693"/>
    </source>
</evidence>
<evidence type="ECO:0000313" key="7">
    <source>
        <dbReference type="EMBL" id="PPE03556.1"/>
    </source>
</evidence>
<dbReference type="InterPro" id="IPR026564">
    <property type="entry name" value="Transcrip_reg_TACO1-like_dom3"/>
</dbReference>
<dbReference type="InterPro" id="IPR029072">
    <property type="entry name" value="YebC-like"/>
</dbReference>
<protein>
    <recommendedName>
        <fullName evidence="4">Probable transcriptional regulatory protein HCUR_00983</fullName>
    </recommendedName>
</protein>
<dbReference type="GO" id="GO:0006355">
    <property type="term" value="P:regulation of DNA-templated transcription"/>
    <property type="evidence" value="ECO:0007669"/>
    <property type="project" value="UniProtKB-UniRule"/>
</dbReference>
<comment type="subcellular location">
    <subcellularLocation>
        <location evidence="4">Cytoplasm</location>
    </subcellularLocation>
</comment>
<keyword evidence="8" id="KW-1185">Reference proteome</keyword>
<dbReference type="PANTHER" id="PTHR12532">
    <property type="entry name" value="TRANSLATIONAL ACTIVATOR OF CYTOCHROME C OXIDASE 1"/>
    <property type="match status" value="1"/>
</dbReference>
<dbReference type="Proteomes" id="UP000239425">
    <property type="component" value="Unassembled WGS sequence"/>
</dbReference>
<dbReference type="FunFam" id="1.10.10.200:FF:000002">
    <property type="entry name" value="Probable transcriptional regulatory protein CLM62_37755"/>
    <property type="match status" value="1"/>
</dbReference>
<proteinExistence type="inferred from homology"/>
<evidence type="ECO:0000259" key="5">
    <source>
        <dbReference type="Pfam" id="PF01709"/>
    </source>
</evidence>
<keyword evidence="4" id="KW-0963">Cytoplasm</keyword>
<sequence>MAGHSQFKNIMHRKHAQDAKRSKVFGKFLREISVAIQEGGGRDLTANTALRAAVAKAKQANVPNANIARLLKGSTPEDRVYESIRYEGLGPAGSALIVDIITDNRNRSACDIRTLFHKHGGRMTEANTVAFMFERKGMILYETHSVSKEALILFALDAGIQDTEEADDTCVLFCPLEQLHQIAGKLEKMFGSSKEVQAVWWPHHWIELPDTESYEKLDQLRAALDHHDDVHHVWDNVV</sequence>
<name>A0A2S5R899_9PROT</name>
<keyword evidence="2 4" id="KW-0805">Transcription regulation</keyword>
<dbReference type="EMBL" id="PHHC01000094">
    <property type="protein sequence ID" value="PPE03556.1"/>
    <property type="molecule type" value="Genomic_DNA"/>
</dbReference>
<dbReference type="Gene3D" id="3.30.70.980">
    <property type="match status" value="2"/>
</dbReference>
<dbReference type="InterPro" id="IPR002876">
    <property type="entry name" value="Transcrip_reg_TACO1-like"/>
</dbReference>
<evidence type="ECO:0000256" key="1">
    <source>
        <dbReference type="ARBA" id="ARBA00008724"/>
    </source>
</evidence>
<dbReference type="Gene3D" id="1.10.10.200">
    <property type="match status" value="1"/>
</dbReference>
<keyword evidence="3 4" id="KW-0804">Transcription</keyword>
<dbReference type="GO" id="GO:0005737">
    <property type="term" value="C:cytoplasm"/>
    <property type="evidence" value="ECO:0007669"/>
    <property type="project" value="UniProtKB-SubCell"/>
</dbReference>
<evidence type="ECO:0000256" key="3">
    <source>
        <dbReference type="ARBA" id="ARBA00023163"/>
    </source>
</evidence>
<gene>
    <name evidence="7" type="ORF">HCUR_00983</name>
</gene>
<evidence type="ECO:0000256" key="2">
    <source>
        <dbReference type="ARBA" id="ARBA00023015"/>
    </source>
</evidence>
<dbReference type="InterPro" id="IPR049083">
    <property type="entry name" value="TACO1_YebC_N"/>
</dbReference>
<dbReference type="InterPro" id="IPR017856">
    <property type="entry name" value="Integrase-like_N"/>
</dbReference>
<dbReference type="AlphaFoldDB" id="A0A2S5R899"/>
<comment type="similarity">
    <text evidence="1 4">Belongs to the TACO1 family.</text>
</comment>